<dbReference type="PANTHER" id="PTHR14969:SF62">
    <property type="entry name" value="DECAPRENYLPHOSPHORYL-5-PHOSPHORIBOSE PHOSPHATASE RV3807C-RELATED"/>
    <property type="match status" value="1"/>
</dbReference>
<feature type="transmembrane region" description="Helical" evidence="10">
    <location>
        <begin position="153"/>
        <end position="170"/>
    </location>
</feature>
<evidence type="ECO:0000256" key="10">
    <source>
        <dbReference type="SAM" id="Phobius"/>
    </source>
</evidence>
<dbReference type="CDD" id="cd01610">
    <property type="entry name" value="PAP2_like"/>
    <property type="match status" value="1"/>
</dbReference>
<evidence type="ECO:0000256" key="2">
    <source>
        <dbReference type="ARBA" id="ARBA00012374"/>
    </source>
</evidence>
<dbReference type="GO" id="GO:0050380">
    <property type="term" value="F:undecaprenyl-diphosphatase activity"/>
    <property type="evidence" value="ECO:0007669"/>
    <property type="project" value="UniProtKB-EC"/>
</dbReference>
<comment type="caution">
    <text evidence="12">The sequence shown here is derived from an EMBL/GenBank/DDBJ whole genome shotgun (WGS) entry which is preliminary data.</text>
</comment>
<evidence type="ECO:0000256" key="7">
    <source>
        <dbReference type="ARBA" id="ARBA00023136"/>
    </source>
</evidence>
<dbReference type="Proteomes" id="UP000029640">
    <property type="component" value="Unassembled WGS sequence"/>
</dbReference>
<evidence type="ECO:0000256" key="3">
    <source>
        <dbReference type="ARBA" id="ARBA00022475"/>
    </source>
</evidence>
<protein>
    <recommendedName>
        <fullName evidence="2">undecaprenyl-diphosphate phosphatase</fullName>
        <ecNumber evidence="2">3.6.1.27</ecNumber>
    </recommendedName>
    <alternativeName>
        <fullName evidence="8">Undecaprenyl pyrophosphate phosphatase</fullName>
    </alternativeName>
</protein>
<keyword evidence="4 10" id="KW-0812">Transmembrane</keyword>
<evidence type="ECO:0000256" key="8">
    <source>
        <dbReference type="ARBA" id="ARBA00032707"/>
    </source>
</evidence>
<dbReference type="EC" id="3.6.1.27" evidence="2"/>
<comment type="catalytic activity">
    <reaction evidence="9">
        <text>di-trans,octa-cis-undecaprenyl diphosphate + H2O = di-trans,octa-cis-undecaprenyl phosphate + phosphate + H(+)</text>
        <dbReference type="Rhea" id="RHEA:28094"/>
        <dbReference type="ChEBI" id="CHEBI:15377"/>
        <dbReference type="ChEBI" id="CHEBI:15378"/>
        <dbReference type="ChEBI" id="CHEBI:43474"/>
        <dbReference type="ChEBI" id="CHEBI:58405"/>
        <dbReference type="ChEBI" id="CHEBI:60392"/>
        <dbReference type="EC" id="3.6.1.27"/>
    </reaction>
</comment>
<dbReference type="EMBL" id="AUVB01000042">
    <property type="protein sequence ID" value="KGE03947.1"/>
    <property type="molecule type" value="Genomic_DNA"/>
</dbReference>
<evidence type="ECO:0000259" key="11">
    <source>
        <dbReference type="SMART" id="SM00014"/>
    </source>
</evidence>
<keyword evidence="5" id="KW-0378">Hydrolase</keyword>
<dbReference type="PANTHER" id="PTHR14969">
    <property type="entry name" value="SPHINGOSINE-1-PHOSPHATE PHOSPHOHYDROLASE"/>
    <property type="match status" value="1"/>
</dbReference>
<dbReference type="InterPro" id="IPR036938">
    <property type="entry name" value="PAP2/HPO_sf"/>
</dbReference>
<keyword evidence="13" id="KW-1185">Reference proteome</keyword>
<sequence length="171" mass="18446">MSVLKDIQVLDRRLLLLLGQSQSWLAQNARRVSRTADGHLYVILPLLLSMAGDAGDRLLLATALAFAAERPVYWVLKNSLRRRRPAQALPGFTSTIIASDEFSFPSGHTSAAFLFSTLLCLQFGPLALPVYGWAMAVGMSRVYLGVHFPTDTLVGAALGMSLALAVTASLT</sequence>
<dbReference type="AlphaFoldDB" id="A0A095VR56"/>
<feature type="domain" description="Phosphatidic acid phosphatase type 2/haloperoxidase" evidence="11">
    <location>
        <begin position="58"/>
        <end position="167"/>
    </location>
</feature>
<evidence type="ECO:0000256" key="1">
    <source>
        <dbReference type="ARBA" id="ARBA00004651"/>
    </source>
</evidence>
<dbReference type="SMART" id="SM00014">
    <property type="entry name" value="acidPPc"/>
    <property type="match status" value="1"/>
</dbReference>
<dbReference type="STRING" id="1265313.HRUBRA_01452"/>
<proteinExistence type="predicted"/>
<evidence type="ECO:0000313" key="13">
    <source>
        <dbReference type="Proteomes" id="UP000029640"/>
    </source>
</evidence>
<keyword evidence="6 10" id="KW-1133">Transmembrane helix</keyword>
<dbReference type="SUPFAM" id="SSF48317">
    <property type="entry name" value="Acid phosphatase/Vanadium-dependent haloperoxidase"/>
    <property type="match status" value="1"/>
</dbReference>
<dbReference type="OrthoDB" id="9780507at2"/>
<organism evidence="12 13">
    <name type="scientific">Pseudohaliea rubra DSM 19751</name>
    <dbReference type="NCBI Taxonomy" id="1265313"/>
    <lineage>
        <taxon>Bacteria</taxon>
        <taxon>Pseudomonadati</taxon>
        <taxon>Pseudomonadota</taxon>
        <taxon>Gammaproteobacteria</taxon>
        <taxon>Cellvibrionales</taxon>
        <taxon>Halieaceae</taxon>
        <taxon>Pseudohaliea</taxon>
    </lineage>
</organism>
<dbReference type="InterPro" id="IPR000326">
    <property type="entry name" value="PAP2/HPO"/>
</dbReference>
<feature type="transmembrane region" description="Helical" evidence="10">
    <location>
        <begin position="111"/>
        <end position="133"/>
    </location>
</feature>
<dbReference type="GO" id="GO:0005886">
    <property type="term" value="C:plasma membrane"/>
    <property type="evidence" value="ECO:0007669"/>
    <property type="project" value="UniProtKB-SubCell"/>
</dbReference>
<keyword evidence="3" id="KW-1003">Cell membrane</keyword>
<dbReference type="Pfam" id="PF01569">
    <property type="entry name" value="PAP2"/>
    <property type="match status" value="1"/>
</dbReference>
<dbReference type="RefSeq" id="WP_035514933.1">
    <property type="nucleotide sequence ID" value="NZ_KN234751.1"/>
</dbReference>
<comment type="subcellular location">
    <subcellularLocation>
        <location evidence="1">Cell membrane</location>
        <topology evidence="1">Multi-pass membrane protein</topology>
    </subcellularLocation>
</comment>
<evidence type="ECO:0000256" key="4">
    <source>
        <dbReference type="ARBA" id="ARBA00022692"/>
    </source>
</evidence>
<keyword evidence="7 10" id="KW-0472">Membrane</keyword>
<evidence type="ECO:0000256" key="6">
    <source>
        <dbReference type="ARBA" id="ARBA00022989"/>
    </source>
</evidence>
<evidence type="ECO:0000256" key="9">
    <source>
        <dbReference type="ARBA" id="ARBA00047594"/>
    </source>
</evidence>
<dbReference type="Gene3D" id="1.20.144.10">
    <property type="entry name" value="Phosphatidic acid phosphatase type 2/haloperoxidase"/>
    <property type="match status" value="1"/>
</dbReference>
<name>A0A095VR56_9GAMM</name>
<accession>A0A095VR56</accession>
<gene>
    <name evidence="12" type="ORF">HRUBRA_01452</name>
</gene>
<dbReference type="HOGENOM" id="CLU_072573_10_2_6"/>
<evidence type="ECO:0000256" key="5">
    <source>
        <dbReference type="ARBA" id="ARBA00022801"/>
    </source>
</evidence>
<dbReference type="eggNOG" id="COG0671">
    <property type="taxonomic scope" value="Bacteria"/>
</dbReference>
<evidence type="ECO:0000313" key="12">
    <source>
        <dbReference type="EMBL" id="KGE03947.1"/>
    </source>
</evidence>
<reference evidence="12 13" key="1">
    <citation type="journal article" date="2014" name="Genome Announc.">
        <title>Genome Sequence of Gammaproteobacterial Pseudohaliea rubra Type Strain DSM 19751, Isolated from Coastal Seawater of the Mediterranean Sea.</title>
        <authorList>
            <person name="Spring S."/>
            <person name="Fiebig A."/>
            <person name="Riedel T."/>
            <person name="Goker M."/>
            <person name="Klenk H.P."/>
        </authorList>
    </citation>
    <scope>NUCLEOTIDE SEQUENCE [LARGE SCALE GENOMIC DNA]</scope>
    <source>
        <strain evidence="12 13">DSM 19751</strain>
    </source>
</reference>